<organism evidence="2">
    <name type="scientific">bioreactor metagenome</name>
    <dbReference type="NCBI Taxonomy" id="1076179"/>
    <lineage>
        <taxon>unclassified sequences</taxon>
        <taxon>metagenomes</taxon>
        <taxon>ecological metagenomes</taxon>
    </lineage>
</organism>
<dbReference type="AlphaFoldDB" id="A0A644WW67"/>
<accession>A0A644WW67</accession>
<gene>
    <name evidence="2" type="ORF">SDC9_54452</name>
</gene>
<feature type="domain" description="SLH" evidence="1">
    <location>
        <begin position="581"/>
        <end position="635"/>
    </location>
</feature>
<proteinExistence type="predicted"/>
<dbReference type="Pfam" id="PF12733">
    <property type="entry name" value="Cadherin-like"/>
    <property type="match status" value="1"/>
</dbReference>
<dbReference type="InterPro" id="IPR001119">
    <property type="entry name" value="SLH_dom"/>
</dbReference>
<dbReference type="InterPro" id="IPR025883">
    <property type="entry name" value="Cadherin-like_domain"/>
</dbReference>
<sequence length="635" mass="65261">MGYSYGSIENCYSLASVTGPYKVGGLIGRNASNATNCYSAGLVTGTGSAIEVGGLVGVVQSGTVTNCYWDVETSTKSSSAAGTGYLTAAMKTESTFADWDFSEVWSINTEDNSGYPALVWEDPDQTVSSDATLSGLAASGISLTPGFSSEITSYRADVINSIGSTTITATPSEAASAVSINGTAGTSKEVPLGVGSNTIIVSVTAEDGMTGEIYTVTINRASAVSTGGGTAYTPSIIVETTEEHGTTTNKTEISSTSANGTAASTITTAIADALLDKISSAGGSGKGDLIEVAVDSQDDIDKLNCSISQSDLKKIADETDASFAITSPFISVAFDGKALETISGAAAGGTVVITATIVDSGALSDEDREKVQGRPVYDFSVTNGGQQVSNFSGGTATVTIPYSLQPGEDPNAVVVYCLSDDGILQSVSGQYNAVAGTVVFTTPHFSKFVVGYNHITFSDVASDAWYYDAVTFCAAREITAGTGDGMFSPDVTLTRGQFMVMLMRAYGIGADENPMDNFDDAGDTYYTGYLAAAKELGISNGVGNNLFAPENGITRQEMFTLLYNTLSLLDRLPIGSSGKTVADFSDAGGIASWAQDAMTLFVGTGTVSGSGGMLNPAGTTTRAEMAQVIYNLLAD</sequence>
<evidence type="ECO:0000259" key="1">
    <source>
        <dbReference type="PROSITE" id="PS51272"/>
    </source>
</evidence>
<feature type="domain" description="SLH" evidence="1">
    <location>
        <begin position="517"/>
        <end position="576"/>
    </location>
</feature>
<dbReference type="Pfam" id="PF00395">
    <property type="entry name" value="SLH"/>
    <property type="match status" value="3"/>
</dbReference>
<evidence type="ECO:0000313" key="2">
    <source>
        <dbReference type="EMBL" id="MPM08140.1"/>
    </source>
</evidence>
<protein>
    <recommendedName>
        <fullName evidence="1">SLH domain-containing protein</fullName>
    </recommendedName>
</protein>
<dbReference type="Gene3D" id="2.160.20.110">
    <property type="match status" value="1"/>
</dbReference>
<comment type="caution">
    <text evidence="2">The sequence shown here is derived from an EMBL/GenBank/DDBJ whole genome shotgun (WGS) entry which is preliminary data.</text>
</comment>
<name>A0A644WW67_9ZZZZ</name>
<dbReference type="PROSITE" id="PS51272">
    <property type="entry name" value="SLH"/>
    <property type="match status" value="3"/>
</dbReference>
<feature type="domain" description="SLH" evidence="1">
    <location>
        <begin position="453"/>
        <end position="516"/>
    </location>
</feature>
<reference evidence="2" key="1">
    <citation type="submission" date="2019-08" db="EMBL/GenBank/DDBJ databases">
        <authorList>
            <person name="Kucharzyk K."/>
            <person name="Murdoch R.W."/>
            <person name="Higgins S."/>
            <person name="Loffler F."/>
        </authorList>
    </citation>
    <scope>NUCLEOTIDE SEQUENCE</scope>
</reference>
<dbReference type="EMBL" id="VSSQ01001416">
    <property type="protein sequence ID" value="MPM08140.1"/>
    <property type="molecule type" value="Genomic_DNA"/>
</dbReference>